<accession>A0A317EII2</accession>
<protein>
    <submittedName>
        <fullName evidence="1">Uncharacterized protein</fullName>
    </submittedName>
</protein>
<reference evidence="1 2" key="1">
    <citation type="submission" date="2018-05" db="EMBL/GenBank/DDBJ databases">
        <title>Pedobacter paludis sp. nov., isolated from wetland soil.</title>
        <authorList>
            <person name="Zhang Y."/>
            <person name="Wang G."/>
        </authorList>
    </citation>
    <scope>NUCLEOTIDE SEQUENCE [LARGE SCALE GENOMIC DNA]</scope>
    <source>
        <strain evidence="1 2">KCTC22721</strain>
    </source>
</reference>
<keyword evidence="2" id="KW-1185">Reference proteome</keyword>
<dbReference type="Proteomes" id="UP000245379">
    <property type="component" value="Unassembled WGS sequence"/>
</dbReference>
<evidence type="ECO:0000313" key="2">
    <source>
        <dbReference type="Proteomes" id="UP000245379"/>
    </source>
</evidence>
<name>A0A317EII2_9SPHI</name>
<dbReference type="RefSeq" id="WP_109927458.1">
    <property type="nucleotide sequence ID" value="NZ_QGNZ01000006.1"/>
</dbReference>
<sequence length="82" mass="9663">MENRIKLVVVEENVLGYIMPQLPRIVQILHTSILKGSRFSERSVIYTDYVKSIRLASKEDFNDFRVSFNGFDNPQEYEYSID</sequence>
<proteinExistence type="predicted"/>
<organism evidence="1 2">
    <name type="scientific">Pedobacter yonginense</name>
    <dbReference type="NCBI Taxonomy" id="651869"/>
    <lineage>
        <taxon>Bacteria</taxon>
        <taxon>Pseudomonadati</taxon>
        <taxon>Bacteroidota</taxon>
        <taxon>Sphingobacteriia</taxon>
        <taxon>Sphingobacteriales</taxon>
        <taxon>Sphingobacteriaceae</taxon>
        <taxon>Pedobacter</taxon>
    </lineage>
</organism>
<dbReference type="EMBL" id="QGNZ01000006">
    <property type="protein sequence ID" value="PWS25937.1"/>
    <property type="molecule type" value="Genomic_DNA"/>
</dbReference>
<evidence type="ECO:0000313" key="1">
    <source>
        <dbReference type="EMBL" id="PWS25937.1"/>
    </source>
</evidence>
<gene>
    <name evidence="1" type="ORF">DHW03_19075</name>
</gene>
<dbReference type="AlphaFoldDB" id="A0A317EII2"/>
<dbReference type="OrthoDB" id="1028890at2"/>
<comment type="caution">
    <text evidence="1">The sequence shown here is derived from an EMBL/GenBank/DDBJ whole genome shotgun (WGS) entry which is preliminary data.</text>
</comment>